<dbReference type="GO" id="GO:0016491">
    <property type="term" value="F:oxidoreductase activity"/>
    <property type="evidence" value="ECO:0007669"/>
    <property type="project" value="InterPro"/>
</dbReference>
<dbReference type="InterPro" id="IPR013154">
    <property type="entry name" value="ADH-like_N"/>
</dbReference>
<dbReference type="PANTHER" id="PTHR44013:SF1">
    <property type="entry name" value="ZINC-TYPE ALCOHOL DEHYDROGENASE-LIKE PROTEIN C16A3.02C"/>
    <property type="match status" value="1"/>
</dbReference>
<dbReference type="SUPFAM" id="SSF50129">
    <property type="entry name" value="GroES-like"/>
    <property type="match status" value="1"/>
</dbReference>
<gene>
    <name evidence="2" type="ORF">H1R20_g11882</name>
</gene>
<evidence type="ECO:0000313" key="2">
    <source>
        <dbReference type="EMBL" id="KAJ2925233.1"/>
    </source>
</evidence>
<name>A0A9W8J6P5_9AGAR</name>
<proteinExistence type="predicted"/>
<dbReference type="InterPro" id="IPR036291">
    <property type="entry name" value="NAD(P)-bd_dom_sf"/>
</dbReference>
<dbReference type="AlphaFoldDB" id="A0A9W8J6P5"/>
<comment type="caution">
    <text evidence="2">The sequence shown here is derived from an EMBL/GenBank/DDBJ whole genome shotgun (WGS) entry which is preliminary data.</text>
</comment>
<protein>
    <recommendedName>
        <fullName evidence="1">Enoyl reductase (ER) domain-containing protein</fullName>
    </recommendedName>
</protein>
<dbReference type="OrthoDB" id="3509362at2759"/>
<sequence>MSIPAVQRAWVSVRKGIPSKSLELKTDWPVSKNLKPGEVLVKIQASALNPVGYKMMKMLPDFLGKRPYIPEHDFSGVVVDSNGSQEYSNGDQVYGWIRLDAQLKSKQGALAEYISLSQDNIQKRPDNVSPVEAAGVTLAALTALQSLDDVKLEQDQTILINGGSTAVGSYAIQLAKIRGARVVATASAKNEKFVRDLGADEFIDYTKVGPLHEYFSKNPPSTKYNVIFEAVGIFDPSLYTYSKRYLAPNGVFISVGPQPHNFSLTTVSQILRLSGAVIFPSFLTGIKGKFKVSGVANKVEDMKLLREYLEQGKLKPKVDSTFEFDDVLQAYEKILSSRAVGKVTIKVDPSV</sequence>
<dbReference type="EMBL" id="JANBPK010001192">
    <property type="protein sequence ID" value="KAJ2925233.1"/>
    <property type="molecule type" value="Genomic_DNA"/>
</dbReference>
<dbReference type="SUPFAM" id="SSF51735">
    <property type="entry name" value="NAD(P)-binding Rossmann-fold domains"/>
    <property type="match status" value="1"/>
</dbReference>
<dbReference type="InterPro" id="IPR020843">
    <property type="entry name" value="ER"/>
</dbReference>
<reference evidence="2" key="1">
    <citation type="submission" date="2022-06" db="EMBL/GenBank/DDBJ databases">
        <title>Genome Sequence of Candolleomyces eurysporus.</title>
        <authorList>
            <person name="Buettner E."/>
        </authorList>
    </citation>
    <scope>NUCLEOTIDE SEQUENCE</scope>
    <source>
        <strain evidence="2">VTCC 930004</strain>
    </source>
</reference>
<dbReference type="PANTHER" id="PTHR44013">
    <property type="entry name" value="ZINC-TYPE ALCOHOL DEHYDROGENASE-LIKE PROTEIN C16A3.02C"/>
    <property type="match status" value="1"/>
</dbReference>
<keyword evidence="3" id="KW-1185">Reference proteome</keyword>
<feature type="domain" description="Enoyl reductase (ER)" evidence="1">
    <location>
        <begin position="16"/>
        <end position="345"/>
    </location>
</feature>
<evidence type="ECO:0000313" key="3">
    <source>
        <dbReference type="Proteomes" id="UP001140091"/>
    </source>
</evidence>
<dbReference type="Gene3D" id="3.40.50.720">
    <property type="entry name" value="NAD(P)-binding Rossmann-like Domain"/>
    <property type="match status" value="1"/>
</dbReference>
<dbReference type="CDD" id="cd08267">
    <property type="entry name" value="MDR1"/>
    <property type="match status" value="1"/>
</dbReference>
<evidence type="ECO:0000259" key="1">
    <source>
        <dbReference type="SMART" id="SM00829"/>
    </source>
</evidence>
<accession>A0A9W8J6P5</accession>
<dbReference type="Pfam" id="PF08240">
    <property type="entry name" value="ADH_N"/>
    <property type="match status" value="1"/>
</dbReference>
<dbReference type="Gene3D" id="3.90.180.10">
    <property type="entry name" value="Medium-chain alcohol dehydrogenases, catalytic domain"/>
    <property type="match status" value="1"/>
</dbReference>
<feature type="non-terminal residue" evidence="2">
    <location>
        <position position="351"/>
    </location>
</feature>
<dbReference type="InterPro" id="IPR052733">
    <property type="entry name" value="Chloroplast_QOR"/>
</dbReference>
<organism evidence="2 3">
    <name type="scientific">Candolleomyces eurysporus</name>
    <dbReference type="NCBI Taxonomy" id="2828524"/>
    <lineage>
        <taxon>Eukaryota</taxon>
        <taxon>Fungi</taxon>
        <taxon>Dikarya</taxon>
        <taxon>Basidiomycota</taxon>
        <taxon>Agaricomycotina</taxon>
        <taxon>Agaricomycetes</taxon>
        <taxon>Agaricomycetidae</taxon>
        <taxon>Agaricales</taxon>
        <taxon>Agaricineae</taxon>
        <taxon>Psathyrellaceae</taxon>
        <taxon>Candolleomyces</taxon>
    </lineage>
</organism>
<dbReference type="SMART" id="SM00829">
    <property type="entry name" value="PKS_ER"/>
    <property type="match status" value="1"/>
</dbReference>
<dbReference type="Proteomes" id="UP001140091">
    <property type="component" value="Unassembled WGS sequence"/>
</dbReference>
<dbReference type="InterPro" id="IPR011032">
    <property type="entry name" value="GroES-like_sf"/>
</dbReference>
<dbReference type="Pfam" id="PF13602">
    <property type="entry name" value="ADH_zinc_N_2"/>
    <property type="match status" value="1"/>
</dbReference>